<feature type="compositionally biased region" description="Basic and acidic residues" evidence="4">
    <location>
        <begin position="273"/>
        <end position="284"/>
    </location>
</feature>
<protein>
    <submittedName>
        <fullName evidence="5">WD40 repeat-like protein</fullName>
    </submittedName>
</protein>
<feature type="compositionally biased region" description="Basic and acidic residues" evidence="4">
    <location>
        <begin position="350"/>
        <end position="369"/>
    </location>
</feature>
<dbReference type="SUPFAM" id="SSF50978">
    <property type="entry name" value="WD40 repeat-like"/>
    <property type="match status" value="1"/>
</dbReference>
<accession>A0A4Q9PX17</accession>
<feature type="repeat" description="WD" evidence="3">
    <location>
        <begin position="49"/>
        <end position="90"/>
    </location>
</feature>
<dbReference type="AlphaFoldDB" id="A0A4Q9PX17"/>
<organism evidence="5 6">
    <name type="scientific">Dichomitus squalens</name>
    <dbReference type="NCBI Taxonomy" id="114155"/>
    <lineage>
        <taxon>Eukaryota</taxon>
        <taxon>Fungi</taxon>
        <taxon>Dikarya</taxon>
        <taxon>Basidiomycota</taxon>
        <taxon>Agaricomycotina</taxon>
        <taxon>Agaricomycetes</taxon>
        <taxon>Polyporales</taxon>
        <taxon>Polyporaceae</taxon>
        <taxon>Dichomitus</taxon>
    </lineage>
</organism>
<evidence type="ECO:0000256" key="2">
    <source>
        <dbReference type="ARBA" id="ARBA00022737"/>
    </source>
</evidence>
<dbReference type="Gene3D" id="2.130.10.10">
    <property type="entry name" value="YVTN repeat-like/Quinoprotein amine dehydrogenase"/>
    <property type="match status" value="2"/>
</dbReference>
<dbReference type="PANTHER" id="PTHR15574:SF40">
    <property type="entry name" value="WD AND TETRATRICOPEPTIDE REPEATS PROTEIN 1"/>
    <property type="match status" value="1"/>
</dbReference>
<dbReference type="GO" id="GO:0080008">
    <property type="term" value="C:Cul4-RING E3 ubiquitin ligase complex"/>
    <property type="evidence" value="ECO:0007669"/>
    <property type="project" value="TreeGrafter"/>
</dbReference>
<dbReference type="InterPro" id="IPR001680">
    <property type="entry name" value="WD40_rpt"/>
</dbReference>
<keyword evidence="6" id="KW-1185">Reference proteome</keyword>
<dbReference type="PROSITE" id="PS50082">
    <property type="entry name" value="WD_REPEATS_2"/>
    <property type="match status" value="2"/>
</dbReference>
<evidence type="ECO:0000313" key="6">
    <source>
        <dbReference type="Proteomes" id="UP000292082"/>
    </source>
</evidence>
<feature type="region of interest" description="Disordered" evidence="4">
    <location>
        <begin position="270"/>
        <end position="290"/>
    </location>
</feature>
<dbReference type="InterPro" id="IPR036322">
    <property type="entry name" value="WD40_repeat_dom_sf"/>
</dbReference>
<proteinExistence type="predicted"/>
<dbReference type="InterPro" id="IPR015943">
    <property type="entry name" value="WD40/YVTN_repeat-like_dom_sf"/>
</dbReference>
<feature type="region of interest" description="Disordered" evidence="4">
    <location>
        <begin position="317"/>
        <end position="426"/>
    </location>
</feature>
<evidence type="ECO:0000256" key="1">
    <source>
        <dbReference type="ARBA" id="ARBA00022574"/>
    </source>
</evidence>
<dbReference type="STRING" id="114155.A0A4Q9PX17"/>
<dbReference type="PANTHER" id="PTHR15574">
    <property type="entry name" value="WD REPEAT DOMAIN-CONTAINING FAMILY"/>
    <property type="match status" value="1"/>
</dbReference>
<dbReference type="SMART" id="SM00320">
    <property type="entry name" value="WD40"/>
    <property type="match status" value="5"/>
</dbReference>
<dbReference type="GO" id="GO:0045717">
    <property type="term" value="P:negative regulation of fatty acid biosynthetic process"/>
    <property type="evidence" value="ECO:0007669"/>
    <property type="project" value="TreeGrafter"/>
</dbReference>
<keyword evidence="2" id="KW-0677">Repeat</keyword>
<evidence type="ECO:0000256" key="4">
    <source>
        <dbReference type="SAM" id="MobiDB-lite"/>
    </source>
</evidence>
<evidence type="ECO:0000313" key="5">
    <source>
        <dbReference type="EMBL" id="TBU59070.1"/>
    </source>
</evidence>
<dbReference type="Proteomes" id="UP000292082">
    <property type="component" value="Unassembled WGS sequence"/>
</dbReference>
<evidence type="ECO:0000256" key="3">
    <source>
        <dbReference type="PROSITE-ProRule" id="PRU00221"/>
    </source>
</evidence>
<sequence>MRSPSIDTVLTASSLPPSRFRPYEWKERLLSVSYAKGGLDRVKVLGSDATGHTGCVNALSWAKGGEVLISSGDDVTVRLWRMDRDNTQEDYPFKCDTVIHTGHRGNVFNAQMLPHSSRVATVSGDSQVRVFDHEKAAGSPGNNGETEYSTRQAAIRIFRCHSGRTKRIVTEDSPDLFLTVSEDGTVRQHDLRVPHSCQGDACPAPLVALNCELSTLSLSPLTPYQFVVAGESPYGYLFDRRHAGRQFAEEWGQPPDSSEVTTCVRRFGRHGRGSHERRGREHITGSRMASSNGHEVLLSYSADGIYLYSTKDDPGVTSMASGESSIVPPNKKRSPPRDRIQASNSEVELMEERSARDVMMEDDIERMLSEHVSPPRTAEQEPLLGDEAADEEDPEARLADNNSDEEEDEDMDEAEERQGDTRYSSVPTILPRARFSGICNVETVKDGTSCVSSHLSQRHFNSLVSPVNFLGPRDEYVVSGSDDGNWFMWEKDTGRLHDILEGDGSVVNVIEGHPYLPLVAVSGIDLTVKLFASTPGPSRFSRLDKSESIINRNAQAARPRRSDLSSLILYYRLARRMAEEGDAGGGADLPQCTFQ</sequence>
<dbReference type="InterPro" id="IPR045151">
    <property type="entry name" value="DCAF8"/>
</dbReference>
<gene>
    <name evidence="5" type="ORF">BD310DRAFT_818005</name>
</gene>
<dbReference type="EMBL" id="ML145117">
    <property type="protein sequence ID" value="TBU59070.1"/>
    <property type="molecule type" value="Genomic_DNA"/>
</dbReference>
<name>A0A4Q9PX17_9APHY</name>
<dbReference type="PROSITE" id="PS50294">
    <property type="entry name" value="WD_REPEATS_REGION"/>
    <property type="match status" value="1"/>
</dbReference>
<dbReference type="GO" id="GO:0005737">
    <property type="term" value="C:cytoplasm"/>
    <property type="evidence" value="ECO:0007669"/>
    <property type="project" value="TreeGrafter"/>
</dbReference>
<feature type="compositionally biased region" description="Acidic residues" evidence="4">
    <location>
        <begin position="402"/>
        <end position="415"/>
    </location>
</feature>
<keyword evidence="1 3" id="KW-0853">WD repeat</keyword>
<dbReference type="Pfam" id="PF00400">
    <property type="entry name" value="WD40"/>
    <property type="match status" value="2"/>
</dbReference>
<reference evidence="5 6" key="1">
    <citation type="submission" date="2019-01" db="EMBL/GenBank/DDBJ databases">
        <title>Draft genome sequences of three monokaryotic isolates of the white-rot basidiomycete fungus Dichomitus squalens.</title>
        <authorList>
            <consortium name="DOE Joint Genome Institute"/>
            <person name="Lopez S.C."/>
            <person name="Andreopoulos B."/>
            <person name="Pangilinan J."/>
            <person name="Lipzen A."/>
            <person name="Riley R."/>
            <person name="Ahrendt S."/>
            <person name="Ng V."/>
            <person name="Barry K."/>
            <person name="Daum C."/>
            <person name="Grigoriev I.V."/>
            <person name="Hilden K.S."/>
            <person name="Makela M.R."/>
            <person name="de Vries R.P."/>
        </authorList>
    </citation>
    <scope>NUCLEOTIDE SEQUENCE [LARGE SCALE GENOMIC DNA]</scope>
    <source>
        <strain evidence="5 6">CBS 464.89</strain>
    </source>
</reference>
<feature type="repeat" description="WD" evidence="3">
    <location>
        <begin position="100"/>
        <end position="132"/>
    </location>
</feature>